<gene>
    <name evidence="2" type="ORF">TMSB3V08_LOCUS5076</name>
</gene>
<feature type="region of interest" description="Disordered" evidence="1">
    <location>
        <begin position="63"/>
        <end position="100"/>
    </location>
</feature>
<name>A0A7R9E852_9NEOP</name>
<protein>
    <submittedName>
        <fullName evidence="2">Uncharacterized protein</fullName>
    </submittedName>
</protein>
<accession>A0A7R9E852</accession>
<reference evidence="2" key="1">
    <citation type="submission" date="2020-11" db="EMBL/GenBank/DDBJ databases">
        <authorList>
            <person name="Tran Van P."/>
        </authorList>
    </citation>
    <scope>NUCLEOTIDE SEQUENCE</scope>
</reference>
<feature type="region of interest" description="Disordered" evidence="1">
    <location>
        <begin position="123"/>
        <end position="165"/>
    </location>
</feature>
<dbReference type="EMBL" id="OB793685">
    <property type="protein sequence ID" value="CAD7428264.1"/>
    <property type="molecule type" value="Genomic_DNA"/>
</dbReference>
<feature type="compositionally biased region" description="Basic and acidic residues" evidence="1">
    <location>
        <begin position="71"/>
        <end position="83"/>
    </location>
</feature>
<feature type="region of interest" description="Disordered" evidence="1">
    <location>
        <begin position="1"/>
        <end position="21"/>
    </location>
</feature>
<organism evidence="2">
    <name type="scientific">Timema monikensis</name>
    <dbReference type="NCBI Taxonomy" id="170555"/>
    <lineage>
        <taxon>Eukaryota</taxon>
        <taxon>Metazoa</taxon>
        <taxon>Ecdysozoa</taxon>
        <taxon>Arthropoda</taxon>
        <taxon>Hexapoda</taxon>
        <taxon>Insecta</taxon>
        <taxon>Pterygota</taxon>
        <taxon>Neoptera</taxon>
        <taxon>Polyneoptera</taxon>
        <taxon>Phasmatodea</taxon>
        <taxon>Timematodea</taxon>
        <taxon>Timematoidea</taxon>
        <taxon>Timematidae</taxon>
        <taxon>Timema</taxon>
    </lineage>
</organism>
<dbReference type="AlphaFoldDB" id="A0A7R9E852"/>
<evidence type="ECO:0000256" key="1">
    <source>
        <dbReference type="SAM" id="MobiDB-lite"/>
    </source>
</evidence>
<sequence length="224" mass="24504">MPDKEDMPKETRTALDTSDVARHALKESSNVQLVVDIVTSTVERQLSVVLAPVERERYLVKKRKKVKLRRREAENEGRGEKRSTQSSGREKKTRSACSGRGTLPKMYACVTWSCLQSMVTMATPVEQPPPAPGADDRSSETSGDTEGEKGTPGSPTISGGGGTLRDGVRKLHLKMSFRTLSSPKKVPDKMEKGLLYGLFPLYLLVDTLDTVIDSSIRAACPCPP</sequence>
<proteinExistence type="predicted"/>
<evidence type="ECO:0000313" key="2">
    <source>
        <dbReference type="EMBL" id="CAD7428264.1"/>
    </source>
</evidence>